<dbReference type="EMBL" id="BEZZ01269773">
    <property type="protein sequence ID" value="GCC49296.1"/>
    <property type="molecule type" value="Genomic_DNA"/>
</dbReference>
<reference evidence="2 3" key="1">
    <citation type="journal article" date="2018" name="Nat. Ecol. Evol.">
        <title>Shark genomes provide insights into elasmobranch evolution and the origin of vertebrates.</title>
        <authorList>
            <person name="Hara Y"/>
            <person name="Yamaguchi K"/>
            <person name="Onimaru K"/>
            <person name="Kadota M"/>
            <person name="Koyanagi M"/>
            <person name="Keeley SD"/>
            <person name="Tatsumi K"/>
            <person name="Tanaka K"/>
            <person name="Motone F"/>
            <person name="Kageyama Y"/>
            <person name="Nozu R"/>
            <person name="Adachi N"/>
            <person name="Nishimura O"/>
            <person name="Nakagawa R"/>
            <person name="Tanegashima C"/>
            <person name="Kiyatake I"/>
            <person name="Matsumoto R"/>
            <person name="Murakumo K"/>
            <person name="Nishida K"/>
            <person name="Terakita A"/>
            <person name="Kuratani S"/>
            <person name="Sato K"/>
            <person name="Hyodo S Kuraku.S."/>
        </authorList>
    </citation>
    <scope>NUCLEOTIDE SEQUENCE [LARGE SCALE GENOMIC DNA]</scope>
</reference>
<gene>
    <name evidence="2" type="ORF">chiPu_0033693</name>
</gene>
<comment type="caution">
    <text evidence="2">The sequence shown here is derived from an EMBL/GenBank/DDBJ whole genome shotgun (WGS) entry which is preliminary data.</text>
</comment>
<feature type="non-terminal residue" evidence="2">
    <location>
        <position position="56"/>
    </location>
</feature>
<dbReference type="Proteomes" id="UP000287033">
    <property type="component" value="Unassembled WGS sequence"/>
</dbReference>
<evidence type="ECO:0000256" key="1">
    <source>
        <dbReference type="SAM" id="MobiDB-lite"/>
    </source>
</evidence>
<accession>A0A401U378</accession>
<feature type="compositionally biased region" description="Basic and acidic residues" evidence="1">
    <location>
        <begin position="26"/>
        <end position="56"/>
    </location>
</feature>
<evidence type="ECO:0000313" key="3">
    <source>
        <dbReference type="Proteomes" id="UP000287033"/>
    </source>
</evidence>
<protein>
    <submittedName>
        <fullName evidence="2">Uncharacterized protein</fullName>
    </submittedName>
</protein>
<evidence type="ECO:0000313" key="2">
    <source>
        <dbReference type="EMBL" id="GCC49296.1"/>
    </source>
</evidence>
<feature type="region of interest" description="Disordered" evidence="1">
    <location>
        <begin position="1"/>
        <end position="56"/>
    </location>
</feature>
<proteinExistence type="predicted"/>
<name>A0A401U378_CHIPU</name>
<keyword evidence="3" id="KW-1185">Reference proteome</keyword>
<dbReference type="AlphaFoldDB" id="A0A401U378"/>
<organism evidence="2 3">
    <name type="scientific">Chiloscyllium punctatum</name>
    <name type="common">Brownbanded bambooshark</name>
    <name type="synonym">Hemiscyllium punctatum</name>
    <dbReference type="NCBI Taxonomy" id="137246"/>
    <lineage>
        <taxon>Eukaryota</taxon>
        <taxon>Metazoa</taxon>
        <taxon>Chordata</taxon>
        <taxon>Craniata</taxon>
        <taxon>Vertebrata</taxon>
        <taxon>Chondrichthyes</taxon>
        <taxon>Elasmobranchii</taxon>
        <taxon>Galeomorphii</taxon>
        <taxon>Galeoidea</taxon>
        <taxon>Orectolobiformes</taxon>
        <taxon>Hemiscylliidae</taxon>
        <taxon>Chiloscyllium</taxon>
    </lineage>
</organism>
<sequence>MRPNGRRREPMRKRVAAPRLWIGRGGIERTNRSDPRMEARDPEMPGRREGRSLSAG</sequence>